<feature type="transmembrane region" description="Helical" evidence="9">
    <location>
        <begin position="108"/>
        <end position="131"/>
    </location>
</feature>
<dbReference type="FunFam" id="3.40.50.150:FF:000088">
    <property type="entry name" value="Polyamine aminopropyltransferase"/>
    <property type="match status" value="1"/>
</dbReference>
<evidence type="ECO:0000256" key="1">
    <source>
        <dbReference type="ARBA" id="ARBA00007867"/>
    </source>
</evidence>
<protein>
    <recommendedName>
        <fullName evidence="9">Polyamine aminopropyltransferase</fullName>
    </recommendedName>
    <alternativeName>
        <fullName evidence="9">Putrescine aminopropyltransferase</fullName>
        <shortName evidence="9">PAPT</shortName>
    </alternativeName>
    <alternativeName>
        <fullName evidence="9">Spermidine synthase</fullName>
        <shortName evidence="9">SPDS</shortName>
        <shortName evidence="9">SPDSY</shortName>
        <ecNumber evidence="9">2.5.1.16</ecNumber>
    </alternativeName>
</protein>
<feature type="domain" description="PABS" evidence="11">
    <location>
        <begin position="218"/>
        <end position="452"/>
    </location>
</feature>
<comment type="similarity">
    <text evidence="1 9">Belongs to the spermidine/spermine synthase family.</text>
</comment>
<accession>A0A2M9YHG5</accession>
<evidence type="ECO:0000313" key="13">
    <source>
        <dbReference type="Proteomes" id="UP000231926"/>
    </source>
</evidence>
<dbReference type="InterPro" id="IPR001045">
    <property type="entry name" value="Spermi_synthase"/>
</dbReference>
<evidence type="ECO:0000256" key="5">
    <source>
        <dbReference type="ARBA" id="ARBA00022989"/>
    </source>
</evidence>
<keyword evidence="3 9" id="KW-0808">Transferase</keyword>
<feature type="active site" description="Proton acceptor" evidence="9 10">
    <location>
        <position position="373"/>
    </location>
</feature>
<feature type="transmembrane region" description="Helical" evidence="9">
    <location>
        <begin position="51"/>
        <end position="73"/>
    </location>
</feature>
<evidence type="ECO:0000256" key="9">
    <source>
        <dbReference type="HAMAP-Rule" id="MF_00198"/>
    </source>
</evidence>
<comment type="caution">
    <text evidence="12">The sequence shown here is derived from an EMBL/GenBank/DDBJ whole genome shotgun (WGS) entry which is preliminary data.</text>
</comment>
<dbReference type="InterPro" id="IPR030373">
    <property type="entry name" value="PABS_CS"/>
</dbReference>
<keyword evidence="13" id="KW-1185">Reference proteome</keyword>
<evidence type="ECO:0000256" key="8">
    <source>
        <dbReference type="ARBA" id="ARBA00023136"/>
    </source>
</evidence>
<feature type="transmembrane region" description="Helical" evidence="9">
    <location>
        <begin position="85"/>
        <end position="102"/>
    </location>
</feature>
<feature type="binding site" evidence="9">
    <location>
        <position position="321"/>
    </location>
    <ligand>
        <name>S-methyl-5'-thioadenosine</name>
        <dbReference type="ChEBI" id="CHEBI:17509"/>
    </ligand>
</feature>
<comment type="pathway">
    <text evidence="9">Amine and polyamine biosynthesis; spermidine biosynthesis; spermidine from putrescine: step 1/1.</text>
</comment>
<dbReference type="CDD" id="cd02440">
    <property type="entry name" value="AdoMet_MTases"/>
    <property type="match status" value="1"/>
</dbReference>
<dbReference type="GO" id="GO:0004766">
    <property type="term" value="F:spermidine synthase activity"/>
    <property type="evidence" value="ECO:0007669"/>
    <property type="project" value="UniProtKB-UniRule"/>
</dbReference>
<organism evidence="12 13">
    <name type="scientific">Leptospira saintgironsiae</name>
    <dbReference type="NCBI Taxonomy" id="2023183"/>
    <lineage>
        <taxon>Bacteria</taxon>
        <taxon>Pseudomonadati</taxon>
        <taxon>Spirochaetota</taxon>
        <taxon>Spirochaetia</taxon>
        <taxon>Leptospirales</taxon>
        <taxon>Leptospiraceae</taxon>
        <taxon>Leptospira</taxon>
    </lineage>
</organism>
<name>A0A2M9YHG5_9LEPT</name>
<evidence type="ECO:0000256" key="3">
    <source>
        <dbReference type="ARBA" id="ARBA00022679"/>
    </source>
</evidence>
<evidence type="ECO:0000256" key="10">
    <source>
        <dbReference type="PROSITE-ProRule" id="PRU00354"/>
    </source>
</evidence>
<dbReference type="InterPro" id="IPR030374">
    <property type="entry name" value="PABS"/>
</dbReference>
<dbReference type="NCBIfam" id="NF002956">
    <property type="entry name" value="PRK03612.1"/>
    <property type="match status" value="1"/>
</dbReference>
<evidence type="ECO:0000313" key="12">
    <source>
        <dbReference type="EMBL" id="PJZ50934.1"/>
    </source>
</evidence>
<evidence type="ECO:0000259" key="11">
    <source>
        <dbReference type="PROSITE" id="PS51006"/>
    </source>
</evidence>
<dbReference type="AlphaFoldDB" id="A0A2M9YHG5"/>
<keyword evidence="2 9" id="KW-1003">Cell membrane</keyword>
<feature type="binding site" evidence="9">
    <location>
        <position position="247"/>
    </location>
    <ligand>
        <name>S-methyl-5'-thioadenosine</name>
        <dbReference type="ChEBI" id="CHEBI:17509"/>
    </ligand>
</feature>
<evidence type="ECO:0000256" key="2">
    <source>
        <dbReference type="ARBA" id="ARBA00022475"/>
    </source>
</evidence>
<dbReference type="EC" id="2.5.1.16" evidence="9"/>
<sequence length="512" mass="57317">MLGSPEISQGENKLQRALLISVLILSSCGLVYELLAGTVASYLLGETVTQFSLVIGVYLFSMGIGSWLSRYLIEDLIPKFLDVELALGLLGGFSAAILFLSFGQTRIFQIPLFSIVVAVGTLVGMEIPLLLRILKNKLGFRDMVSKVLSLDYAGALLASLAFPIFFAPKLGMVRTSFFFGLLNAGTALWGTFVLPLSEKHKNLLRAKSALVLTLLGLGFAFSEMITYYSEENLFSDEIIYSKQTNFQKIIVTKYKSELRLFLNGHLQFSSRDEYRYHETLAHPALLSHPNPKRVLVLGGGDGLAVREILKYPSVESITLVDLDPEMTRIFSEQPILTEINGSSLKNPKVKVQNADAFLWLEESSSVFDVVLIDFPDPSNFSIGKLYSTAFYRSLKRRLNEFSVVEIQSTSPLFARMSFWCVEATLKESGFNTRALHVYVPSFGEWGFILGSVGKLGGYRKDLPAGLKFLNETELKSISEFPQDMSRVPTEPNRLDNQSLVRYYDQEWNRILD</sequence>
<comment type="subunit">
    <text evidence="9">Homodimer or homotetramer.</text>
</comment>
<dbReference type="Gene3D" id="3.40.50.150">
    <property type="entry name" value="Vaccinia Virus protein VP39"/>
    <property type="match status" value="1"/>
</dbReference>
<comment type="caution">
    <text evidence="9">Lacks conserved residue(s) required for the propagation of feature annotation.</text>
</comment>
<proteinExistence type="inferred from homology"/>
<evidence type="ECO:0000256" key="6">
    <source>
        <dbReference type="ARBA" id="ARBA00023066"/>
    </source>
</evidence>
<feature type="transmembrane region" description="Helical" evidence="9">
    <location>
        <begin position="209"/>
        <end position="228"/>
    </location>
</feature>
<dbReference type="Proteomes" id="UP000231926">
    <property type="component" value="Unassembled WGS sequence"/>
</dbReference>
<keyword evidence="8 9" id="KW-0472">Membrane</keyword>
<evidence type="ECO:0000256" key="7">
    <source>
        <dbReference type="ARBA" id="ARBA00023115"/>
    </source>
</evidence>
<dbReference type="PANTHER" id="PTHR43317">
    <property type="entry name" value="THERMOSPERMINE SYNTHASE ACAULIS5"/>
    <property type="match status" value="1"/>
</dbReference>
<dbReference type="GO" id="GO:0008295">
    <property type="term" value="P:spermidine biosynthetic process"/>
    <property type="evidence" value="ECO:0007669"/>
    <property type="project" value="UniProtKB-UniRule"/>
</dbReference>
<dbReference type="PANTHER" id="PTHR43317:SF1">
    <property type="entry name" value="THERMOSPERMINE SYNTHASE ACAULIS5"/>
    <property type="match status" value="1"/>
</dbReference>
<dbReference type="PROSITE" id="PS01330">
    <property type="entry name" value="PABS_1"/>
    <property type="match status" value="1"/>
</dbReference>
<keyword evidence="7 9" id="KW-0620">Polyamine biosynthesis</keyword>
<dbReference type="SUPFAM" id="SSF53335">
    <property type="entry name" value="S-adenosyl-L-methionine-dependent methyltransferases"/>
    <property type="match status" value="1"/>
</dbReference>
<dbReference type="UniPathway" id="UPA00248">
    <property type="reaction ID" value="UER00314"/>
</dbReference>
<dbReference type="GO" id="GO:0010487">
    <property type="term" value="F:thermospermine synthase activity"/>
    <property type="evidence" value="ECO:0007669"/>
    <property type="project" value="UniProtKB-ARBA"/>
</dbReference>
<dbReference type="GO" id="GO:0005886">
    <property type="term" value="C:plasma membrane"/>
    <property type="evidence" value="ECO:0007669"/>
    <property type="project" value="UniProtKB-SubCell"/>
</dbReference>
<feature type="binding site" evidence="9">
    <location>
        <begin position="355"/>
        <end position="356"/>
    </location>
    <ligand>
        <name>S-methyl-5'-thioadenosine</name>
        <dbReference type="ChEBI" id="CHEBI:17509"/>
    </ligand>
</feature>
<feature type="transmembrane region" description="Helical" evidence="9">
    <location>
        <begin position="143"/>
        <end position="165"/>
    </location>
</feature>
<comment type="catalytic activity">
    <reaction evidence="9">
        <text>S-adenosyl 3-(methylsulfanyl)propylamine + putrescine = S-methyl-5'-thioadenosine + spermidine + H(+)</text>
        <dbReference type="Rhea" id="RHEA:12721"/>
        <dbReference type="ChEBI" id="CHEBI:15378"/>
        <dbReference type="ChEBI" id="CHEBI:17509"/>
        <dbReference type="ChEBI" id="CHEBI:57443"/>
        <dbReference type="ChEBI" id="CHEBI:57834"/>
        <dbReference type="ChEBI" id="CHEBI:326268"/>
        <dbReference type="EC" id="2.5.1.16"/>
    </reaction>
</comment>
<dbReference type="OrthoDB" id="9793120at2"/>
<feature type="transmembrane region" description="Helical" evidence="9">
    <location>
        <begin position="17"/>
        <end position="45"/>
    </location>
</feature>
<reference evidence="12 13" key="1">
    <citation type="submission" date="2017-07" db="EMBL/GenBank/DDBJ databases">
        <title>Leptospira spp. isolated from tropical soils.</title>
        <authorList>
            <person name="Thibeaux R."/>
            <person name="Iraola G."/>
            <person name="Ferres I."/>
            <person name="Bierque E."/>
            <person name="Girault D."/>
            <person name="Soupe-Gilbert M.-E."/>
            <person name="Picardeau M."/>
            <person name="Goarant C."/>
        </authorList>
    </citation>
    <scope>NUCLEOTIDE SEQUENCE [LARGE SCALE GENOMIC DNA]</scope>
    <source>
        <strain evidence="12 13">FH4-C-A2</strain>
    </source>
</reference>
<dbReference type="EMBL" id="NPDR01000001">
    <property type="protein sequence ID" value="PJZ50934.1"/>
    <property type="molecule type" value="Genomic_DNA"/>
</dbReference>
<dbReference type="PROSITE" id="PS51006">
    <property type="entry name" value="PABS_2"/>
    <property type="match status" value="1"/>
</dbReference>
<keyword evidence="4 9" id="KW-0812">Transmembrane</keyword>
<gene>
    <name evidence="9" type="primary">speE</name>
    <name evidence="12" type="ORF">CH362_04025</name>
</gene>
<comment type="subcellular location">
    <subcellularLocation>
        <location evidence="9">Cell membrane</location>
        <topology evidence="9">Multi-pass membrane protein</topology>
    </subcellularLocation>
</comment>
<keyword evidence="5 9" id="KW-1133">Transmembrane helix</keyword>
<comment type="function">
    <text evidence="9">Catalyzes the irreversible transfer of a propylamine group from the amino donor S-adenosylmethioninamine (decarboxy-AdoMet) to putrescine (1,4-diaminobutane) to yield spermidine.</text>
</comment>
<dbReference type="Pfam" id="PF01564">
    <property type="entry name" value="Spermine_synth"/>
    <property type="match status" value="1"/>
</dbReference>
<keyword evidence="6 9" id="KW-0745">Spermidine biosynthesis</keyword>
<evidence type="ECO:0000256" key="4">
    <source>
        <dbReference type="ARBA" id="ARBA00022692"/>
    </source>
</evidence>
<dbReference type="HAMAP" id="MF_00198">
    <property type="entry name" value="Spermidine_synth"/>
    <property type="match status" value="1"/>
</dbReference>
<dbReference type="InterPro" id="IPR029063">
    <property type="entry name" value="SAM-dependent_MTases_sf"/>
</dbReference>
<feature type="binding site" evidence="9">
    <location>
        <position position="301"/>
    </location>
    <ligand>
        <name>spermidine</name>
        <dbReference type="ChEBI" id="CHEBI:57834"/>
    </ligand>
</feature>
<feature type="binding site" evidence="9">
    <location>
        <position position="277"/>
    </location>
    <ligand>
        <name>spermidine</name>
        <dbReference type="ChEBI" id="CHEBI:57834"/>
    </ligand>
</feature>
<feature type="transmembrane region" description="Helical" evidence="9">
    <location>
        <begin position="177"/>
        <end position="197"/>
    </location>
</feature>